<keyword evidence="3" id="KW-0255">Endonuclease</keyword>
<gene>
    <name evidence="3" type="ORF">JMJ58_05345</name>
</gene>
<keyword evidence="4" id="KW-1185">Reference proteome</keyword>
<dbReference type="CDD" id="cd00085">
    <property type="entry name" value="HNHc"/>
    <property type="match status" value="1"/>
</dbReference>
<reference evidence="3 4" key="1">
    <citation type="submission" date="2021-01" db="EMBL/GenBank/DDBJ databases">
        <title>Genome Sequence and Methylation Pattern of Haloterrigena salifodinae BOL5-1, An Extremely Halophilic Archaeon from a Bolivian Salt Mine.</title>
        <authorList>
            <person name="DasSarma P."/>
            <person name="Anton B.P."/>
            <person name="DasSarma S.L."/>
            <person name="von Ehrenheim H.A.L."/>
            <person name="Martinez F.L."/>
            <person name="Guzman D."/>
            <person name="Roberts R.J."/>
            <person name="DasSarma S."/>
        </authorList>
    </citation>
    <scope>NUCLEOTIDE SEQUENCE [LARGE SCALE GENOMIC DNA]</scope>
    <source>
        <strain evidence="3 4">BOL5-1</strain>
    </source>
</reference>
<organism evidence="3 4">
    <name type="scientific">Haloterrigena salifodinae</name>
    <dbReference type="NCBI Taxonomy" id="2675099"/>
    <lineage>
        <taxon>Archaea</taxon>
        <taxon>Methanobacteriati</taxon>
        <taxon>Methanobacteriota</taxon>
        <taxon>Stenosarchaea group</taxon>
        <taxon>Halobacteria</taxon>
        <taxon>Halobacteriales</taxon>
        <taxon>Natrialbaceae</taxon>
        <taxon>Haloterrigena</taxon>
    </lineage>
</organism>
<dbReference type="GeneID" id="62874527"/>
<protein>
    <submittedName>
        <fullName evidence="3">HNH endonuclease</fullName>
    </submittedName>
</protein>
<dbReference type="OrthoDB" id="11472at2157"/>
<dbReference type="KEGG" id="hsal:JMJ58_05345"/>
<dbReference type="SMART" id="SM00507">
    <property type="entry name" value="HNHc"/>
    <property type="match status" value="1"/>
</dbReference>
<evidence type="ECO:0000259" key="2">
    <source>
        <dbReference type="SMART" id="SM00507"/>
    </source>
</evidence>
<dbReference type="EMBL" id="CP069188">
    <property type="protein sequence ID" value="QRV16318.1"/>
    <property type="molecule type" value="Genomic_DNA"/>
</dbReference>
<dbReference type="Gene3D" id="1.10.30.50">
    <property type="match status" value="1"/>
</dbReference>
<accession>A0A8T8E3I7</accession>
<name>A0A8T8E3I7_9EURY</name>
<dbReference type="Pfam" id="PF01844">
    <property type="entry name" value="HNH"/>
    <property type="match status" value="1"/>
</dbReference>
<dbReference type="InterPro" id="IPR002711">
    <property type="entry name" value="HNH"/>
</dbReference>
<evidence type="ECO:0000256" key="1">
    <source>
        <dbReference type="SAM" id="Coils"/>
    </source>
</evidence>
<sequence>MSDSRTGGREQFIRGVEEWRGRLSEAQAAIADAKSARQEYESQVEERVQEETGRLAYWDDIQGEEHDQLSRAIDHTQARHQKLRREFQGWVQEFDLEYKTLILGILEAFEGDIRTSQVAEIVGCSHSHAAKFEYDDETETARKKDWWSTYEESKLSPAKRDKIVEEDGECARCGVDDDLVVHHIIPANQDGSADQTNLATLCSDCHEASHGHDVQSGEVIYDDREGFWEWVDAEYQATLDFY</sequence>
<keyword evidence="3" id="KW-0540">Nuclease</keyword>
<dbReference type="GO" id="GO:0004519">
    <property type="term" value="F:endonuclease activity"/>
    <property type="evidence" value="ECO:0007669"/>
    <property type="project" value="UniProtKB-KW"/>
</dbReference>
<evidence type="ECO:0000313" key="3">
    <source>
        <dbReference type="EMBL" id="QRV16318.1"/>
    </source>
</evidence>
<dbReference type="GO" id="GO:0008270">
    <property type="term" value="F:zinc ion binding"/>
    <property type="evidence" value="ECO:0007669"/>
    <property type="project" value="InterPro"/>
</dbReference>
<dbReference type="InterPro" id="IPR003615">
    <property type="entry name" value="HNH_nuc"/>
</dbReference>
<feature type="coiled-coil region" evidence="1">
    <location>
        <begin position="16"/>
        <end position="86"/>
    </location>
</feature>
<dbReference type="RefSeq" id="WP_204748626.1">
    <property type="nucleotide sequence ID" value="NZ_CP069188.1"/>
</dbReference>
<keyword evidence="1" id="KW-0175">Coiled coil</keyword>
<dbReference type="AlphaFoldDB" id="A0A8T8E3I7"/>
<dbReference type="GO" id="GO:0003676">
    <property type="term" value="F:nucleic acid binding"/>
    <property type="evidence" value="ECO:0007669"/>
    <property type="project" value="InterPro"/>
</dbReference>
<dbReference type="Proteomes" id="UP000637819">
    <property type="component" value="Chromosome"/>
</dbReference>
<feature type="domain" description="HNH nuclease" evidence="2">
    <location>
        <begin position="158"/>
        <end position="207"/>
    </location>
</feature>
<evidence type="ECO:0000313" key="4">
    <source>
        <dbReference type="Proteomes" id="UP000637819"/>
    </source>
</evidence>
<proteinExistence type="predicted"/>
<keyword evidence="3" id="KW-0378">Hydrolase</keyword>